<proteinExistence type="predicted"/>
<name>A0A554NCJ3_9EURY</name>
<organism evidence="3 4">
    <name type="scientific">Haloglomus irregulare</name>
    <dbReference type="NCBI Taxonomy" id="2234134"/>
    <lineage>
        <taxon>Archaea</taxon>
        <taxon>Methanobacteriati</taxon>
        <taxon>Methanobacteriota</taxon>
        <taxon>Stenosarchaea group</taxon>
        <taxon>Halobacteria</taxon>
        <taxon>Halobacteriales</taxon>
        <taxon>Natronomonadaceae</taxon>
        <taxon>Haloglomus</taxon>
    </lineage>
</organism>
<keyword evidence="4" id="KW-1185">Reference proteome</keyword>
<dbReference type="Proteomes" id="UP000319894">
    <property type="component" value="Unassembled WGS sequence"/>
</dbReference>
<feature type="coiled-coil region" evidence="1">
    <location>
        <begin position="27"/>
        <end position="68"/>
    </location>
</feature>
<evidence type="ECO:0000256" key="1">
    <source>
        <dbReference type="SAM" id="Coils"/>
    </source>
</evidence>
<dbReference type="EMBL" id="QMDX01000002">
    <property type="protein sequence ID" value="TSD15088.1"/>
    <property type="molecule type" value="Genomic_DNA"/>
</dbReference>
<dbReference type="RefSeq" id="WP_144260928.1">
    <property type="nucleotide sequence ID" value="NZ_QMDX01000002.1"/>
</dbReference>
<sequence length="209" mass="23599">MTDGALSDRDTAVMDSAMGQPDGKDEVAALRERVAELEVELDAERDTNQQLRQDLANVANRVSDLEAAVEGGDQITGSTQLERYSSLDGDLEEKLSASERRAVAIYELWPELSMEDGEGRWYVDTKRNSTAKYQPNRTKRKLEQDLDEDLHWEQVYRAMKRLAELSGGEAAVDQHGRKHVTGGEWEYHEKTSPDNTDHTTYKLLVEVGE</sequence>
<feature type="compositionally biased region" description="Basic and acidic residues" evidence="2">
    <location>
        <begin position="1"/>
        <end position="12"/>
    </location>
</feature>
<dbReference type="OrthoDB" id="214356at2157"/>
<accession>A0A554NCJ3</accession>
<feature type="region of interest" description="Disordered" evidence="2">
    <location>
        <begin position="1"/>
        <end position="25"/>
    </location>
</feature>
<dbReference type="AlphaFoldDB" id="A0A554NCJ3"/>
<comment type="caution">
    <text evidence="3">The sequence shown here is derived from an EMBL/GenBank/DDBJ whole genome shotgun (WGS) entry which is preliminary data.</text>
</comment>
<protein>
    <submittedName>
        <fullName evidence="3">Uncharacterized protein</fullName>
    </submittedName>
</protein>
<reference evidence="3 4" key="1">
    <citation type="submission" date="2018-06" db="EMBL/GenBank/DDBJ databases">
        <title>Natronomonas sp. F16-60 a new haloarchaeon isolated from a solar saltern of Isla Cristina, Huelva, Spain.</title>
        <authorList>
            <person name="Duran-Viseras A."/>
            <person name="Sanchez-Porro C."/>
            <person name="Ventosa A."/>
        </authorList>
    </citation>
    <scope>NUCLEOTIDE SEQUENCE [LARGE SCALE GENOMIC DNA]</scope>
    <source>
        <strain evidence="3 4">F16-60</strain>
    </source>
</reference>
<dbReference type="InParanoid" id="A0A554NCJ3"/>
<evidence type="ECO:0000313" key="3">
    <source>
        <dbReference type="EMBL" id="TSD15088.1"/>
    </source>
</evidence>
<evidence type="ECO:0000313" key="4">
    <source>
        <dbReference type="Proteomes" id="UP000319894"/>
    </source>
</evidence>
<evidence type="ECO:0000256" key="2">
    <source>
        <dbReference type="SAM" id="MobiDB-lite"/>
    </source>
</evidence>
<gene>
    <name evidence="3" type="ORF">DP107_04335</name>
</gene>
<keyword evidence="1" id="KW-0175">Coiled coil</keyword>